<dbReference type="EMBL" id="JBBCAQ010000003">
    <property type="protein sequence ID" value="KAK7604821.1"/>
    <property type="molecule type" value="Genomic_DNA"/>
</dbReference>
<gene>
    <name evidence="1" type="ORF">V9T40_006007</name>
</gene>
<dbReference type="Proteomes" id="UP001367676">
    <property type="component" value="Unassembled WGS sequence"/>
</dbReference>
<keyword evidence="2" id="KW-1185">Reference proteome</keyword>
<evidence type="ECO:0000313" key="1">
    <source>
        <dbReference type="EMBL" id="KAK7604821.1"/>
    </source>
</evidence>
<evidence type="ECO:0000313" key="2">
    <source>
        <dbReference type="Proteomes" id="UP001367676"/>
    </source>
</evidence>
<sequence>MNNHTSDIAGSVVKKSADQKVFDGSTGGIKYPDGLVSGTSQGGTTQTIEQSVQVQKVIPDVGIELAKIITLQKEIIIWGRLDNSNMKTCRKHIKPQFMGNAIRTDPLEYRWIPLPHRIEQKPEPLLAMVSILDKKEFSLNIP</sequence>
<comment type="caution">
    <text evidence="1">The sequence shown here is derived from an EMBL/GenBank/DDBJ whole genome shotgun (WGS) entry which is preliminary data.</text>
</comment>
<dbReference type="AlphaFoldDB" id="A0AAN9YA43"/>
<name>A0AAN9YA43_9HEMI</name>
<reference evidence="1 2" key="1">
    <citation type="submission" date="2024-03" db="EMBL/GenBank/DDBJ databases">
        <title>Adaptation during the transition from Ophiocordyceps entomopathogen to insect associate is accompanied by gene loss and intensified selection.</title>
        <authorList>
            <person name="Ward C.M."/>
            <person name="Onetto C.A."/>
            <person name="Borneman A.R."/>
        </authorList>
    </citation>
    <scope>NUCLEOTIDE SEQUENCE [LARGE SCALE GENOMIC DNA]</scope>
    <source>
        <strain evidence="1">AWRI1</strain>
        <tissue evidence="1">Single Adult Female</tissue>
    </source>
</reference>
<accession>A0AAN9YA43</accession>
<proteinExistence type="predicted"/>
<organism evidence="1 2">
    <name type="scientific">Parthenolecanium corni</name>
    <dbReference type="NCBI Taxonomy" id="536013"/>
    <lineage>
        <taxon>Eukaryota</taxon>
        <taxon>Metazoa</taxon>
        <taxon>Ecdysozoa</taxon>
        <taxon>Arthropoda</taxon>
        <taxon>Hexapoda</taxon>
        <taxon>Insecta</taxon>
        <taxon>Pterygota</taxon>
        <taxon>Neoptera</taxon>
        <taxon>Paraneoptera</taxon>
        <taxon>Hemiptera</taxon>
        <taxon>Sternorrhyncha</taxon>
        <taxon>Coccoidea</taxon>
        <taxon>Coccidae</taxon>
        <taxon>Parthenolecanium</taxon>
    </lineage>
</organism>
<protein>
    <submittedName>
        <fullName evidence="1">Uncharacterized protein</fullName>
    </submittedName>
</protein>